<feature type="domain" description="Alcohol dehydrogenase iron-type/glycerol dehydrogenase GldA" evidence="5">
    <location>
        <begin position="10"/>
        <end position="158"/>
    </location>
</feature>
<comment type="similarity">
    <text evidence="1">Belongs to the iron-containing alcohol dehydrogenase family.</text>
</comment>
<dbReference type="PROSITE" id="PS00913">
    <property type="entry name" value="ADH_IRON_1"/>
    <property type="match status" value="1"/>
</dbReference>
<dbReference type="OrthoDB" id="28208at2759"/>
<evidence type="ECO:0000313" key="7">
    <source>
        <dbReference type="Proteomes" id="UP000247498"/>
    </source>
</evidence>
<dbReference type="InterPro" id="IPR016205">
    <property type="entry name" value="Glycerol_DH"/>
</dbReference>
<name>A0A2V0PCL8_9CHLO</name>
<comment type="caution">
    <text evidence="6">The sequence shown here is derived from an EMBL/GenBank/DDBJ whole genome shotgun (WGS) entry which is preliminary data.</text>
</comment>
<dbReference type="InterPro" id="IPR018211">
    <property type="entry name" value="ADH_Fe_CS"/>
</dbReference>
<organism evidence="6 7">
    <name type="scientific">Raphidocelis subcapitata</name>
    <dbReference type="NCBI Taxonomy" id="307507"/>
    <lineage>
        <taxon>Eukaryota</taxon>
        <taxon>Viridiplantae</taxon>
        <taxon>Chlorophyta</taxon>
        <taxon>core chlorophytes</taxon>
        <taxon>Chlorophyceae</taxon>
        <taxon>CS clade</taxon>
        <taxon>Sphaeropleales</taxon>
        <taxon>Selenastraceae</taxon>
        <taxon>Raphidocelis</taxon>
    </lineage>
</organism>
<dbReference type="PANTHER" id="PTHR43616:SF5">
    <property type="entry name" value="GLYCEROL DEHYDROGENASE 1"/>
    <property type="match status" value="1"/>
</dbReference>
<gene>
    <name evidence="6" type="ORF">Rsub_09325</name>
</gene>
<dbReference type="Proteomes" id="UP000247498">
    <property type="component" value="Unassembled WGS sequence"/>
</dbReference>
<dbReference type="InterPro" id="IPR001670">
    <property type="entry name" value="ADH_Fe/GldA"/>
</dbReference>
<keyword evidence="3" id="KW-0560">Oxidoreductase</keyword>
<dbReference type="EMBL" id="BDRX01000084">
    <property type="protein sequence ID" value="GBF96692.1"/>
    <property type="molecule type" value="Genomic_DNA"/>
</dbReference>
<protein>
    <recommendedName>
        <fullName evidence="5">Alcohol dehydrogenase iron-type/glycerol dehydrogenase GldA domain-containing protein</fullName>
    </recommendedName>
</protein>
<keyword evidence="4" id="KW-0520">NAD</keyword>
<evidence type="ECO:0000256" key="3">
    <source>
        <dbReference type="ARBA" id="ARBA00023002"/>
    </source>
</evidence>
<evidence type="ECO:0000256" key="1">
    <source>
        <dbReference type="ARBA" id="ARBA00007358"/>
    </source>
</evidence>
<dbReference type="InParanoid" id="A0A2V0PCL8"/>
<dbReference type="Gene3D" id="3.40.50.1970">
    <property type="match status" value="1"/>
</dbReference>
<accession>A0A2V0PCL8</accession>
<dbReference type="Pfam" id="PF00465">
    <property type="entry name" value="Fe-ADH"/>
    <property type="match status" value="1"/>
</dbReference>
<evidence type="ECO:0000259" key="5">
    <source>
        <dbReference type="Pfam" id="PF00465"/>
    </source>
</evidence>
<keyword evidence="2" id="KW-0479">Metal-binding</keyword>
<dbReference type="Gene3D" id="1.20.1090.10">
    <property type="entry name" value="Dehydroquinate synthase-like - alpha domain"/>
    <property type="match status" value="1"/>
</dbReference>
<evidence type="ECO:0000256" key="2">
    <source>
        <dbReference type="ARBA" id="ARBA00022723"/>
    </source>
</evidence>
<proteinExistence type="inferred from homology"/>
<dbReference type="NCBIfam" id="NF006941">
    <property type="entry name" value="PRK09423.1"/>
    <property type="match status" value="1"/>
</dbReference>
<dbReference type="GO" id="GO:0016614">
    <property type="term" value="F:oxidoreductase activity, acting on CH-OH group of donors"/>
    <property type="evidence" value="ECO:0007669"/>
    <property type="project" value="InterPro"/>
</dbReference>
<sequence length="372" mass="39114">MPPVSIYCSPERYVQGAGATAALGEQMALLKMRGPVLIVAERGREFVPRDEWAATLGPAGYEFFFHGFNGECSQQEIDAIAAQIKARACGAVVGSGGGKTIDAARAAAYLAGAEFVSMPTAASCDAPCSALSVVYTESGAFSKYMRYPRHPTLVVVDTAVVARGPKRLLVAGLGDALATWYEARTVAEARADNFFGGKPTVTGTGLALLCRDILVADGAEAAAAMDTHSVTPALERVVEANTLLSGLGFESGGLCVAHACHNGLTCLEATHRYLHGEKVAFGLCTQMVLEGRPREETDTVLTFCEKVGLPTTLAEVGVDSGDADAVMQVAERTCQKGETSHNEPFEVTARMVADAIAAADRLGTLHRDKAWP</sequence>
<evidence type="ECO:0000313" key="6">
    <source>
        <dbReference type="EMBL" id="GBF96692.1"/>
    </source>
</evidence>
<dbReference type="PIRSF" id="PIRSF000112">
    <property type="entry name" value="Glycerol_dehydrogenase"/>
    <property type="match status" value="1"/>
</dbReference>
<dbReference type="SUPFAM" id="SSF56796">
    <property type="entry name" value="Dehydroquinate synthase-like"/>
    <property type="match status" value="1"/>
</dbReference>
<keyword evidence="7" id="KW-1185">Reference proteome</keyword>
<reference evidence="6 7" key="1">
    <citation type="journal article" date="2018" name="Sci. Rep.">
        <title>Raphidocelis subcapitata (=Pseudokirchneriella subcapitata) provides an insight into genome evolution and environmental adaptations in the Sphaeropleales.</title>
        <authorList>
            <person name="Suzuki S."/>
            <person name="Yamaguchi H."/>
            <person name="Nakajima N."/>
            <person name="Kawachi M."/>
        </authorList>
    </citation>
    <scope>NUCLEOTIDE SEQUENCE [LARGE SCALE GENOMIC DNA]</scope>
    <source>
        <strain evidence="6 7">NIES-35</strain>
    </source>
</reference>
<dbReference type="AlphaFoldDB" id="A0A2V0PCL8"/>
<dbReference type="PANTHER" id="PTHR43616">
    <property type="entry name" value="GLYCEROL DEHYDROGENASE"/>
    <property type="match status" value="1"/>
</dbReference>
<dbReference type="CDD" id="cd08170">
    <property type="entry name" value="GlyDH"/>
    <property type="match status" value="1"/>
</dbReference>
<evidence type="ECO:0000256" key="4">
    <source>
        <dbReference type="ARBA" id="ARBA00023027"/>
    </source>
</evidence>
<dbReference type="STRING" id="307507.A0A2V0PCL8"/>
<dbReference type="GO" id="GO:0046872">
    <property type="term" value="F:metal ion binding"/>
    <property type="evidence" value="ECO:0007669"/>
    <property type="project" value="UniProtKB-KW"/>
</dbReference>